<accession>A0A841M8Y3</accession>
<dbReference type="InterPro" id="IPR010843">
    <property type="entry name" value="Uncharacterised_AroM"/>
</dbReference>
<evidence type="ECO:0000313" key="1">
    <source>
        <dbReference type="EMBL" id="MBB6262014.1"/>
    </source>
</evidence>
<proteinExistence type="predicted"/>
<dbReference type="Proteomes" id="UP000555393">
    <property type="component" value="Unassembled WGS sequence"/>
</dbReference>
<gene>
    <name evidence="1" type="ORF">FHS77_002582</name>
</gene>
<dbReference type="RefSeq" id="WP_184223906.1">
    <property type="nucleotide sequence ID" value="NZ_JACIIU010000015.1"/>
</dbReference>
<dbReference type="AlphaFoldDB" id="A0A841M8Y3"/>
<evidence type="ECO:0000313" key="2">
    <source>
        <dbReference type="Proteomes" id="UP000555393"/>
    </source>
</evidence>
<dbReference type="Pfam" id="PF07302">
    <property type="entry name" value="AroM"/>
    <property type="match status" value="1"/>
</dbReference>
<name>A0A841M8Y3_9HYPH</name>
<comment type="caution">
    <text evidence="1">The sequence shown here is derived from an EMBL/GenBank/DDBJ whole genome shotgun (WGS) entry which is preliminary data.</text>
</comment>
<dbReference type="EMBL" id="JACIIU010000015">
    <property type="protein sequence ID" value="MBB6262014.1"/>
    <property type="molecule type" value="Genomic_DNA"/>
</dbReference>
<sequence length="230" mass="25219">MGEDNMAKAFRIAFVTIGQTPRIDIVPEMMTDITAGLTDTEVTCQEFGVLDGLSDTELTALHAQDGEHSFATRLKSGDEIVTSKKLTEERLNLILQTIDNQGFNLIVLLCTGTHITPLKNTLVIEAQRIVDATVNALTDDGTLGVILPLERQINDFHERHVFKGKTQLVAASPYAGGDIEKKAAELSDCSFVIMHCMGYSGEMLERARTTCKAPVLLSRRIVSGVIRQMI</sequence>
<protein>
    <submittedName>
        <fullName evidence="1">Protein AroM</fullName>
    </submittedName>
</protein>
<reference evidence="1 2" key="1">
    <citation type="submission" date="2020-08" db="EMBL/GenBank/DDBJ databases">
        <title>Genomic Encyclopedia of Type Strains, Phase IV (KMG-IV): sequencing the most valuable type-strain genomes for metagenomic binning, comparative biology and taxonomic classification.</title>
        <authorList>
            <person name="Goeker M."/>
        </authorList>
    </citation>
    <scope>NUCLEOTIDE SEQUENCE [LARGE SCALE GENOMIC DNA]</scope>
    <source>
        <strain evidence="1 2">DSM 22336</strain>
    </source>
</reference>
<keyword evidence="2" id="KW-1185">Reference proteome</keyword>
<organism evidence="1 2">
    <name type="scientific">Paenochrobactrum gallinarii</name>
    <dbReference type="NCBI Taxonomy" id="643673"/>
    <lineage>
        <taxon>Bacteria</taxon>
        <taxon>Pseudomonadati</taxon>
        <taxon>Pseudomonadota</taxon>
        <taxon>Alphaproteobacteria</taxon>
        <taxon>Hyphomicrobiales</taxon>
        <taxon>Brucellaceae</taxon>
        <taxon>Paenochrobactrum</taxon>
    </lineage>
</organism>